<dbReference type="AlphaFoldDB" id="A0A6C2TXD9"/>
<dbReference type="InterPro" id="IPR052024">
    <property type="entry name" value="Methanogen_methyltrans"/>
</dbReference>
<dbReference type="SUPFAM" id="SSF51726">
    <property type="entry name" value="UROD/MetE-like"/>
    <property type="match status" value="1"/>
</dbReference>
<proteinExistence type="predicted"/>
<sequence>MNGLERTLRFIRNEPVDRPPFHPIIMRWAAQYAAVPYKSFCLDPREKCHAMIACADDFDLDWVTVMSDPYAEASAFGIEVEYPENDLPKDTGGHLASQEAVPGLQPYRVEDHARLVGRVKEIETFKEQVGDRLFIVGWVEGPVAEYADIRGLTPAAMDMMDDPDIVAAAFDVIVESALPFITAQVNAGAHCIGIGDAFCSQIGPGLYRSLAFEREKRMVDHIHALGALAKLHICGNTSALLPDMIRTGADIIDIDHLVPTMADAARLLAPGQVFCGKSDPVADIQDGTPEQITAVSCESHSQALGRCIVSAGCEITPGTSNANMRHFRAMADRVIR</sequence>
<protein>
    <submittedName>
        <fullName evidence="2">Uroporphyrinogen decarboxylase</fullName>
    </submittedName>
</protein>
<dbReference type="InterPro" id="IPR038071">
    <property type="entry name" value="UROD/MetE-like_sf"/>
</dbReference>
<dbReference type="GO" id="GO:0006779">
    <property type="term" value="P:porphyrin-containing compound biosynthetic process"/>
    <property type="evidence" value="ECO:0007669"/>
    <property type="project" value="InterPro"/>
</dbReference>
<dbReference type="Proteomes" id="UP000366872">
    <property type="component" value="Unassembled WGS sequence"/>
</dbReference>
<name>A0A6C2TXD9_PONDE</name>
<dbReference type="Gene3D" id="3.20.20.210">
    <property type="match status" value="1"/>
</dbReference>
<dbReference type="EMBL" id="CAAHFG010000001">
    <property type="protein sequence ID" value="VGO12358.1"/>
    <property type="molecule type" value="Genomic_DNA"/>
</dbReference>
<evidence type="ECO:0000259" key="1">
    <source>
        <dbReference type="Pfam" id="PF01208"/>
    </source>
</evidence>
<reference evidence="2 3" key="1">
    <citation type="submission" date="2019-04" db="EMBL/GenBank/DDBJ databases">
        <authorList>
            <person name="Van Vliet M D."/>
        </authorList>
    </citation>
    <scope>NUCLEOTIDE SEQUENCE [LARGE SCALE GENOMIC DNA]</scope>
    <source>
        <strain evidence="2 3">F1</strain>
    </source>
</reference>
<dbReference type="InterPro" id="IPR000257">
    <property type="entry name" value="Uroporphyrinogen_deCOase"/>
</dbReference>
<keyword evidence="3" id="KW-1185">Reference proteome</keyword>
<evidence type="ECO:0000313" key="3">
    <source>
        <dbReference type="Proteomes" id="UP000366872"/>
    </source>
</evidence>
<organism evidence="2 3">
    <name type="scientific">Pontiella desulfatans</name>
    <dbReference type="NCBI Taxonomy" id="2750659"/>
    <lineage>
        <taxon>Bacteria</taxon>
        <taxon>Pseudomonadati</taxon>
        <taxon>Kiritimatiellota</taxon>
        <taxon>Kiritimatiellia</taxon>
        <taxon>Kiritimatiellales</taxon>
        <taxon>Pontiellaceae</taxon>
        <taxon>Pontiella</taxon>
    </lineage>
</organism>
<dbReference type="RefSeq" id="WP_168441963.1">
    <property type="nucleotide sequence ID" value="NZ_CAAHFG010000001.1"/>
</dbReference>
<evidence type="ECO:0000313" key="2">
    <source>
        <dbReference type="EMBL" id="VGO12358.1"/>
    </source>
</evidence>
<dbReference type="PANTHER" id="PTHR47099:SF1">
    <property type="entry name" value="METHYLCOBAMIDE:COM METHYLTRANSFERASE MTBA"/>
    <property type="match status" value="1"/>
</dbReference>
<dbReference type="GO" id="GO:0004853">
    <property type="term" value="F:uroporphyrinogen decarboxylase activity"/>
    <property type="evidence" value="ECO:0007669"/>
    <property type="project" value="InterPro"/>
</dbReference>
<gene>
    <name evidence="2" type="primary">hemE_1</name>
    <name evidence="2" type="ORF">PDESU_00910</name>
</gene>
<accession>A0A6C2TXD9</accession>
<dbReference type="Pfam" id="PF01208">
    <property type="entry name" value="URO-D"/>
    <property type="match status" value="1"/>
</dbReference>
<feature type="domain" description="Uroporphyrinogen decarboxylase (URO-D)" evidence="1">
    <location>
        <begin position="5"/>
        <end position="332"/>
    </location>
</feature>
<dbReference type="PANTHER" id="PTHR47099">
    <property type="entry name" value="METHYLCOBAMIDE:COM METHYLTRANSFERASE MTBA"/>
    <property type="match status" value="1"/>
</dbReference>